<dbReference type="EMBL" id="JAPDRK010000025">
    <property type="protein sequence ID" value="KAJ9602572.1"/>
    <property type="molecule type" value="Genomic_DNA"/>
</dbReference>
<gene>
    <name evidence="1" type="ORF">H2200_012765</name>
</gene>
<sequence length="400" mass="45544">MPLGLPKPRYIRAGTVIPRNTLANGVFPSSLSILPPRFRGSEEARLQSQIDFFRSLYDRLSGADILDRLQQLSDSENDPWTTLFDAQDSNNEFRVASSIGLFERLLASAADDLVNTEPFDWIVSIPWGVADYDMHLGLLSHSARKWAEENGYDFNDQSVVYPAEFAALKLRHVVEKRKDPSRCFINLIHAMGDGEFRYLGSVNLLLDCVIFVAGRTDTTPQELLFVYQALGFMLPLEPRSDFYTAVCKAWTDVAGMPFESSGYLAGARRFVERRISGSWQIRPPQCYIQELKKRNRFWTLTTDWSSTILAFDHGNFLLAMLMPEEIIVLDPKNMSLLSEEGVYWLSVKWHKRWDLALPLESCKWEIDAASFQEVGKLLSDCGSQEESGQMLSPVFQFGKH</sequence>
<accession>A0AA39CBV5</accession>
<dbReference type="Proteomes" id="UP001172673">
    <property type="component" value="Unassembled WGS sequence"/>
</dbReference>
<organism evidence="1 2">
    <name type="scientific">Cladophialophora chaetospira</name>
    <dbReference type="NCBI Taxonomy" id="386627"/>
    <lineage>
        <taxon>Eukaryota</taxon>
        <taxon>Fungi</taxon>
        <taxon>Dikarya</taxon>
        <taxon>Ascomycota</taxon>
        <taxon>Pezizomycotina</taxon>
        <taxon>Eurotiomycetes</taxon>
        <taxon>Chaetothyriomycetidae</taxon>
        <taxon>Chaetothyriales</taxon>
        <taxon>Herpotrichiellaceae</taxon>
        <taxon>Cladophialophora</taxon>
    </lineage>
</organism>
<evidence type="ECO:0000313" key="1">
    <source>
        <dbReference type="EMBL" id="KAJ9602572.1"/>
    </source>
</evidence>
<name>A0AA39CBV5_9EURO</name>
<reference evidence="1" key="1">
    <citation type="submission" date="2022-10" db="EMBL/GenBank/DDBJ databases">
        <title>Culturing micro-colonial fungi from biological soil crusts in the Mojave desert and describing Neophaeococcomyces mojavensis, and introducing the new genera and species Taxawa tesnikishii.</title>
        <authorList>
            <person name="Kurbessoian T."/>
            <person name="Stajich J.E."/>
        </authorList>
    </citation>
    <scope>NUCLEOTIDE SEQUENCE</scope>
    <source>
        <strain evidence="1">TK_41</strain>
    </source>
</reference>
<proteinExistence type="predicted"/>
<keyword evidence="2" id="KW-1185">Reference proteome</keyword>
<evidence type="ECO:0000313" key="2">
    <source>
        <dbReference type="Proteomes" id="UP001172673"/>
    </source>
</evidence>
<dbReference type="AlphaFoldDB" id="A0AA39CBV5"/>
<protein>
    <submittedName>
        <fullName evidence="1">Uncharacterized protein</fullName>
    </submittedName>
</protein>
<comment type="caution">
    <text evidence="1">The sequence shown here is derived from an EMBL/GenBank/DDBJ whole genome shotgun (WGS) entry which is preliminary data.</text>
</comment>